<comment type="caution">
    <text evidence="2">The sequence shown here is derived from an EMBL/GenBank/DDBJ whole genome shotgun (WGS) entry which is preliminary data.</text>
</comment>
<name>A0ABR2G9C8_9ROSI</name>
<evidence type="ECO:0000256" key="1">
    <source>
        <dbReference type="SAM" id="MobiDB-lite"/>
    </source>
</evidence>
<organism evidence="2 3">
    <name type="scientific">Hibiscus sabdariffa</name>
    <name type="common">roselle</name>
    <dbReference type="NCBI Taxonomy" id="183260"/>
    <lineage>
        <taxon>Eukaryota</taxon>
        <taxon>Viridiplantae</taxon>
        <taxon>Streptophyta</taxon>
        <taxon>Embryophyta</taxon>
        <taxon>Tracheophyta</taxon>
        <taxon>Spermatophyta</taxon>
        <taxon>Magnoliopsida</taxon>
        <taxon>eudicotyledons</taxon>
        <taxon>Gunneridae</taxon>
        <taxon>Pentapetalae</taxon>
        <taxon>rosids</taxon>
        <taxon>malvids</taxon>
        <taxon>Malvales</taxon>
        <taxon>Malvaceae</taxon>
        <taxon>Malvoideae</taxon>
        <taxon>Hibiscus</taxon>
    </lineage>
</organism>
<keyword evidence="3" id="KW-1185">Reference proteome</keyword>
<gene>
    <name evidence="2" type="ORF">V6N12_065334</name>
</gene>
<protein>
    <submittedName>
        <fullName evidence="2">Uncharacterized protein</fullName>
    </submittedName>
</protein>
<sequence>MKSYHDLRNALQHIQKEIKKHTSQKVARNRFHLKVSIEVVKWLAFQGQKQPVSASSGSKLLVSGVERLWSVVSSVPRAMPARATRLSASLGAATNEVQVACEGSHVVSNEPVSPSLSGGMCSSATGGARDVGLATPASTIAPISCTSTREVTENEGSEAPANPLVIVEPQAGSNVHPMVTQSSP</sequence>
<dbReference type="Proteomes" id="UP001472677">
    <property type="component" value="Unassembled WGS sequence"/>
</dbReference>
<evidence type="ECO:0000313" key="2">
    <source>
        <dbReference type="EMBL" id="KAK8596855.1"/>
    </source>
</evidence>
<dbReference type="EMBL" id="JBBPBM010000002">
    <property type="protein sequence ID" value="KAK8596855.1"/>
    <property type="molecule type" value="Genomic_DNA"/>
</dbReference>
<evidence type="ECO:0000313" key="3">
    <source>
        <dbReference type="Proteomes" id="UP001472677"/>
    </source>
</evidence>
<feature type="region of interest" description="Disordered" evidence="1">
    <location>
        <begin position="145"/>
        <end position="184"/>
    </location>
</feature>
<reference evidence="2 3" key="1">
    <citation type="journal article" date="2024" name="G3 (Bethesda)">
        <title>Genome assembly of Hibiscus sabdariffa L. provides insights into metabolisms of medicinal natural products.</title>
        <authorList>
            <person name="Kim T."/>
        </authorList>
    </citation>
    <scope>NUCLEOTIDE SEQUENCE [LARGE SCALE GENOMIC DNA]</scope>
    <source>
        <strain evidence="2">TK-2024</strain>
        <tissue evidence="2">Old leaves</tissue>
    </source>
</reference>
<proteinExistence type="predicted"/>
<accession>A0ABR2G9C8</accession>